<dbReference type="InterPro" id="IPR013520">
    <property type="entry name" value="Ribonucl_H"/>
</dbReference>
<evidence type="ECO:0000256" key="2">
    <source>
        <dbReference type="ARBA" id="ARBA00022801"/>
    </source>
</evidence>
<dbReference type="EMBL" id="FUKI01000090">
    <property type="protein sequence ID" value="SJM91172.1"/>
    <property type="molecule type" value="Genomic_DNA"/>
</dbReference>
<dbReference type="Proteomes" id="UP000195667">
    <property type="component" value="Unassembled WGS sequence"/>
</dbReference>
<reference evidence="6" key="1">
    <citation type="submission" date="2017-02" db="EMBL/GenBank/DDBJ databases">
        <authorList>
            <person name="Daims H."/>
        </authorList>
    </citation>
    <scope>NUCLEOTIDE SEQUENCE [LARGE SCALE GENOMIC DNA]</scope>
</reference>
<sequence length="190" mass="21202">MYLFFDTETTGVPRNYKAPVTDVNNWPRLVQIAWVVADEHGNEMASVEYIIKPDGFTIPKEAEKIHGISTEQALAKGVDLILVLSEAAAAIAQASLVIAHNIAFDEKILGAEFLRAGQDNVLNSKQRLCTMQASTNYCKISGPYGYKWPTLEELHKKLFKTSVVGAHHARVDVQACARCYFELKHRQVIN</sequence>
<dbReference type="Pfam" id="PF00929">
    <property type="entry name" value="RNase_T"/>
    <property type="match status" value="1"/>
</dbReference>
<dbReference type="PANTHER" id="PTHR30231:SF4">
    <property type="entry name" value="PROTEIN NEN2"/>
    <property type="match status" value="1"/>
</dbReference>
<dbReference type="CDD" id="cd06127">
    <property type="entry name" value="DEDDh"/>
    <property type="match status" value="1"/>
</dbReference>
<dbReference type="GO" id="GO:0003676">
    <property type="term" value="F:nucleic acid binding"/>
    <property type="evidence" value="ECO:0007669"/>
    <property type="project" value="InterPro"/>
</dbReference>
<protein>
    <submittedName>
        <fullName evidence="5">Exonuclease RNase T and DNA polymerase III</fullName>
    </submittedName>
</protein>
<name>A0A1R4H4J9_9GAMM</name>
<dbReference type="SMART" id="SM00479">
    <property type="entry name" value="EXOIII"/>
    <property type="match status" value="1"/>
</dbReference>
<dbReference type="AlphaFoldDB" id="A0A1R4H4J9"/>
<gene>
    <name evidence="5" type="ORF">CRENPOLYSF1_180017</name>
</gene>
<evidence type="ECO:0000256" key="3">
    <source>
        <dbReference type="ARBA" id="ARBA00022839"/>
    </source>
</evidence>
<feature type="domain" description="Exonuclease" evidence="4">
    <location>
        <begin position="1"/>
        <end position="189"/>
    </location>
</feature>
<evidence type="ECO:0000313" key="6">
    <source>
        <dbReference type="Proteomes" id="UP000195667"/>
    </source>
</evidence>
<dbReference type="InterPro" id="IPR036397">
    <property type="entry name" value="RNaseH_sf"/>
</dbReference>
<dbReference type="RefSeq" id="WP_087142875.1">
    <property type="nucleotide sequence ID" value="NZ_FUKI01000090.1"/>
</dbReference>
<dbReference type="PANTHER" id="PTHR30231">
    <property type="entry name" value="DNA POLYMERASE III SUBUNIT EPSILON"/>
    <property type="match status" value="1"/>
</dbReference>
<proteinExistence type="predicted"/>
<organism evidence="5 6">
    <name type="scientific">Crenothrix polyspora</name>
    <dbReference type="NCBI Taxonomy" id="360316"/>
    <lineage>
        <taxon>Bacteria</taxon>
        <taxon>Pseudomonadati</taxon>
        <taxon>Pseudomonadota</taxon>
        <taxon>Gammaproteobacteria</taxon>
        <taxon>Methylococcales</taxon>
        <taxon>Crenotrichaceae</taxon>
        <taxon>Crenothrix</taxon>
    </lineage>
</organism>
<evidence type="ECO:0000256" key="1">
    <source>
        <dbReference type="ARBA" id="ARBA00022722"/>
    </source>
</evidence>
<dbReference type="Gene3D" id="3.30.420.10">
    <property type="entry name" value="Ribonuclease H-like superfamily/Ribonuclease H"/>
    <property type="match status" value="1"/>
</dbReference>
<dbReference type="GO" id="GO:0006259">
    <property type="term" value="P:DNA metabolic process"/>
    <property type="evidence" value="ECO:0007669"/>
    <property type="project" value="UniProtKB-ARBA"/>
</dbReference>
<dbReference type="InterPro" id="IPR012337">
    <property type="entry name" value="RNaseH-like_sf"/>
</dbReference>
<keyword evidence="1" id="KW-0540">Nuclease</keyword>
<dbReference type="GO" id="GO:0008408">
    <property type="term" value="F:3'-5' exonuclease activity"/>
    <property type="evidence" value="ECO:0007669"/>
    <property type="project" value="TreeGrafter"/>
</dbReference>
<evidence type="ECO:0000313" key="5">
    <source>
        <dbReference type="EMBL" id="SJM91172.1"/>
    </source>
</evidence>
<keyword evidence="3 5" id="KW-0269">Exonuclease</keyword>
<accession>A0A1R4H4J9</accession>
<keyword evidence="2" id="KW-0378">Hydrolase</keyword>
<evidence type="ECO:0000259" key="4">
    <source>
        <dbReference type="SMART" id="SM00479"/>
    </source>
</evidence>
<dbReference type="SUPFAM" id="SSF53098">
    <property type="entry name" value="Ribonuclease H-like"/>
    <property type="match status" value="1"/>
</dbReference>
<dbReference type="OrthoDB" id="280774at2"/>
<keyword evidence="6" id="KW-1185">Reference proteome</keyword>